<keyword evidence="2" id="KW-0547">Nucleotide-binding</keyword>
<protein>
    <submittedName>
        <fullName evidence="2">ATP-binding protein</fullName>
    </submittedName>
</protein>
<dbReference type="Proteomes" id="UP000318937">
    <property type="component" value="Unassembled WGS sequence"/>
</dbReference>
<feature type="coiled-coil region" evidence="1">
    <location>
        <begin position="307"/>
        <end position="334"/>
    </location>
</feature>
<dbReference type="AlphaFoldDB" id="A0A544SNG7"/>
<dbReference type="EMBL" id="VDGG01000060">
    <property type="protein sequence ID" value="TQR06747.1"/>
    <property type="molecule type" value="Genomic_DNA"/>
</dbReference>
<evidence type="ECO:0000256" key="1">
    <source>
        <dbReference type="SAM" id="Coils"/>
    </source>
</evidence>
<dbReference type="Gene3D" id="3.40.50.300">
    <property type="entry name" value="P-loop containing nucleotide triphosphate hydrolases"/>
    <property type="match status" value="1"/>
</dbReference>
<dbReference type="InterPro" id="IPR027417">
    <property type="entry name" value="P-loop_NTPase"/>
</dbReference>
<comment type="caution">
    <text evidence="2">The sequence shown here is derived from an EMBL/GenBank/DDBJ whole genome shotgun (WGS) entry which is preliminary data.</text>
</comment>
<dbReference type="RefSeq" id="WP_142608921.1">
    <property type="nucleotide sequence ID" value="NZ_VDGG01000060.1"/>
</dbReference>
<organism evidence="2 3">
    <name type="scientific">Psychrobacillus soli</name>
    <dbReference type="NCBI Taxonomy" id="1543965"/>
    <lineage>
        <taxon>Bacteria</taxon>
        <taxon>Bacillati</taxon>
        <taxon>Bacillota</taxon>
        <taxon>Bacilli</taxon>
        <taxon>Bacillales</taxon>
        <taxon>Bacillaceae</taxon>
        <taxon>Psychrobacillus</taxon>
    </lineage>
</organism>
<gene>
    <name evidence="2" type="ORF">FG383_18730</name>
</gene>
<accession>A0A544SNG7</accession>
<keyword evidence="1" id="KW-0175">Coiled coil</keyword>
<keyword evidence="2" id="KW-0067">ATP-binding</keyword>
<evidence type="ECO:0000313" key="2">
    <source>
        <dbReference type="EMBL" id="TQR06747.1"/>
    </source>
</evidence>
<dbReference type="OrthoDB" id="9801813at2"/>
<reference evidence="2 3" key="1">
    <citation type="submission" date="2019-05" db="EMBL/GenBank/DDBJ databases">
        <title>Psychrobacillus vulpis sp. nov., a new species isolated from feces of a red fox that inhabits in The Tablas de Daimiel Natural Park, Albacete, Spain.</title>
        <authorList>
            <person name="Rodriguez M."/>
            <person name="Reina J.C."/>
            <person name="Bejar V."/>
            <person name="Llamas I."/>
        </authorList>
    </citation>
    <scope>NUCLEOTIDE SEQUENCE [LARGE SCALE GENOMIC DNA]</scope>
    <source>
        <strain evidence="2 3">NHI-2</strain>
    </source>
</reference>
<evidence type="ECO:0000313" key="3">
    <source>
        <dbReference type="Proteomes" id="UP000318937"/>
    </source>
</evidence>
<dbReference type="SUPFAM" id="SSF52540">
    <property type="entry name" value="P-loop containing nucleoside triphosphate hydrolases"/>
    <property type="match status" value="1"/>
</dbReference>
<sequence length="356" mass="41789">MRIVFIWTEEYKKLKDFQTSFCGEFNIKYSHGKLDISKNNLYIENFFKVNGSNIKLNLSAIVGENGTGKSTILDLILDYIENGMFSNKYIVIFENDGDLFIDCNFEIFEIQTKEEIKYEIIQNESLDKYLKHQVTMFFSNVFDVRYFTHSEDIQVKENKRISFIPQIKNISTNALLANYKEAENFLNQDISKQIFFVNEYKSILEVEKLVKVPEKIYLKTNSLEYHYENLSFELEKFISAFDYEQVGSLHFNLNTTNALKEDVITVLTQSFCIEIGYLLQSYNLDDLLFIETYNNAKSRGNFFVIIHKNLMKVIKELESENAILKSIKKKLNGICKSYIELLDLIDRLSIEEDETV</sequence>
<keyword evidence="3" id="KW-1185">Reference proteome</keyword>
<name>A0A544SNG7_9BACI</name>
<proteinExistence type="predicted"/>
<dbReference type="GO" id="GO:0005524">
    <property type="term" value="F:ATP binding"/>
    <property type="evidence" value="ECO:0007669"/>
    <property type="project" value="UniProtKB-KW"/>
</dbReference>